<dbReference type="PROSITE" id="PS51257">
    <property type="entry name" value="PROKAR_LIPOPROTEIN"/>
    <property type="match status" value="1"/>
</dbReference>
<name>A0A2P2J275_RHIMU</name>
<evidence type="ECO:0000313" key="1">
    <source>
        <dbReference type="EMBL" id="MBW87573.1"/>
    </source>
</evidence>
<sequence>MWSGKLHPEILTLSSFMISCNMTTPELYMSLCLLPGLPFKISGSV</sequence>
<dbReference type="EMBL" id="GGEC01007090">
    <property type="protein sequence ID" value="MBW87573.1"/>
    <property type="molecule type" value="Transcribed_RNA"/>
</dbReference>
<protein>
    <submittedName>
        <fullName evidence="1">Uncharacterized protein</fullName>
    </submittedName>
</protein>
<reference evidence="1" key="1">
    <citation type="submission" date="2018-02" db="EMBL/GenBank/DDBJ databases">
        <title>Rhizophora mucronata_Transcriptome.</title>
        <authorList>
            <person name="Meera S.P."/>
            <person name="Sreeshan A."/>
            <person name="Augustine A."/>
        </authorList>
    </citation>
    <scope>NUCLEOTIDE SEQUENCE</scope>
    <source>
        <tissue evidence="1">Leaf</tissue>
    </source>
</reference>
<proteinExistence type="predicted"/>
<dbReference type="AlphaFoldDB" id="A0A2P2J275"/>
<accession>A0A2P2J275</accession>
<organism evidence="1">
    <name type="scientific">Rhizophora mucronata</name>
    <name type="common">Asiatic mangrove</name>
    <dbReference type="NCBI Taxonomy" id="61149"/>
    <lineage>
        <taxon>Eukaryota</taxon>
        <taxon>Viridiplantae</taxon>
        <taxon>Streptophyta</taxon>
        <taxon>Embryophyta</taxon>
        <taxon>Tracheophyta</taxon>
        <taxon>Spermatophyta</taxon>
        <taxon>Magnoliopsida</taxon>
        <taxon>eudicotyledons</taxon>
        <taxon>Gunneridae</taxon>
        <taxon>Pentapetalae</taxon>
        <taxon>rosids</taxon>
        <taxon>fabids</taxon>
        <taxon>Malpighiales</taxon>
        <taxon>Rhizophoraceae</taxon>
        <taxon>Rhizophora</taxon>
    </lineage>
</organism>